<dbReference type="AlphaFoldDB" id="A0A8J3ZEP7"/>
<keyword evidence="5" id="KW-1185">Reference proteome</keyword>
<feature type="region of interest" description="Disordered" evidence="2">
    <location>
        <begin position="138"/>
        <end position="172"/>
    </location>
</feature>
<protein>
    <recommendedName>
        <fullName evidence="6">Lipoprotein</fullName>
    </recommendedName>
</protein>
<evidence type="ECO:0000256" key="1">
    <source>
        <dbReference type="SAM" id="Coils"/>
    </source>
</evidence>
<keyword evidence="3" id="KW-0732">Signal</keyword>
<evidence type="ECO:0000256" key="2">
    <source>
        <dbReference type="SAM" id="MobiDB-lite"/>
    </source>
</evidence>
<evidence type="ECO:0000313" key="5">
    <source>
        <dbReference type="Proteomes" id="UP000612585"/>
    </source>
</evidence>
<feature type="chain" id="PRO_5035249348" description="Lipoprotein" evidence="3">
    <location>
        <begin position="29"/>
        <end position="292"/>
    </location>
</feature>
<dbReference type="Proteomes" id="UP000612585">
    <property type="component" value="Unassembled WGS sequence"/>
</dbReference>
<gene>
    <name evidence="4" type="ORF">Vau01_077910</name>
</gene>
<evidence type="ECO:0000313" key="4">
    <source>
        <dbReference type="EMBL" id="GIJ60275.1"/>
    </source>
</evidence>
<dbReference type="RefSeq" id="WP_204004330.1">
    <property type="nucleotide sequence ID" value="NZ_BOPG01000051.1"/>
</dbReference>
<evidence type="ECO:0008006" key="6">
    <source>
        <dbReference type="Google" id="ProtNLM"/>
    </source>
</evidence>
<dbReference type="EMBL" id="BOPG01000051">
    <property type="protein sequence ID" value="GIJ60275.1"/>
    <property type="molecule type" value="Genomic_DNA"/>
</dbReference>
<name>A0A8J3ZEP7_9ACTN</name>
<reference evidence="4" key="1">
    <citation type="submission" date="2021-01" db="EMBL/GenBank/DDBJ databases">
        <title>Whole genome shotgun sequence of Virgisporangium aurantiacum NBRC 16421.</title>
        <authorList>
            <person name="Komaki H."/>
            <person name="Tamura T."/>
        </authorList>
    </citation>
    <scope>NUCLEOTIDE SEQUENCE</scope>
    <source>
        <strain evidence="4">NBRC 16421</strain>
    </source>
</reference>
<feature type="signal peptide" evidence="3">
    <location>
        <begin position="1"/>
        <end position="28"/>
    </location>
</feature>
<evidence type="ECO:0000256" key="3">
    <source>
        <dbReference type="SAM" id="SignalP"/>
    </source>
</evidence>
<accession>A0A8J3ZEP7</accession>
<comment type="caution">
    <text evidence="4">The sequence shown here is derived from an EMBL/GenBank/DDBJ whole genome shotgun (WGS) entry which is preliminary data.</text>
</comment>
<proteinExistence type="predicted"/>
<organism evidence="4 5">
    <name type="scientific">Virgisporangium aurantiacum</name>
    <dbReference type="NCBI Taxonomy" id="175570"/>
    <lineage>
        <taxon>Bacteria</taxon>
        <taxon>Bacillati</taxon>
        <taxon>Actinomycetota</taxon>
        <taxon>Actinomycetes</taxon>
        <taxon>Micromonosporales</taxon>
        <taxon>Micromonosporaceae</taxon>
        <taxon>Virgisporangium</taxon>
    </lineage>
</organism>
<keyword evidence="1" id="KW-0175">Coiled coil</keyword>
<dbReference type="PROSITE" id="PS51257">
    <property type="entry name" value="PROKAR_LIPOPROTEIN"/>
    <property type="match status" value="1"/>
</dbReference>
<sequence length="292" mass="31450">MCRKRPVGRWVLPLLVCAALAGCGSGPAAEQGEPSIGTPTAVDLATLALPIDAYRPDPQQDLKIRQAQAVLFARCMAERGFPVDDPLPSEVDDERNRDRYMLGDPKAASTYGYHPTETPDTRPAAPVSARSAEFLNAASGKGQSTVNGKPVPKGGCAGEAARQLNGGGEPDGGKVVSEIRAWSWSRSQQDGRVVATFAAWSRCMGAQGYRYRTPQDANDDPAWSSAEVTPREIATAVADVRCKQEAKVIDTWAAVEAAYQNRAIDERVERLRAVKTELETRVRTATEVLARA</sequence>
<feature type="coiled-coil region" evidence="1">
    <location>
        <begin position="261"/>
        <end position="288"/>
    </location>
</feature>
<feature type="region of interest" description="Disordered" evidence="2">
    <location>
        <begin position="104"/>
        <end position="124"/>
    </location>
</feature>